<accession>A0A068R3Z0</accession>
<dbReference type="InterPro" id="IPR011008">
    <property type="entry name" value="Dimeric_a/b-barrel"/>
</dbReference>
<dbReference type="SUPFAM" id="SSF54909">
    <property type="entry name" value="Dimeric alpha+beta barrel"/>
    <property type="match status" value="1"/>
</dbReference>
<dbReference type="HOGENOM" id="CLU_818692_0_0_6"/>
<dbReference type="AlphaFoldDB" id="A0A068R3Z0"/>
<gene>
    <name evidence="2" type="ORF">XPG1_2342</name>
</gene>
<keyword evidence="3" id="KW-1185">Reference proteome</keyword>
<evidence type="ECO:0000313" key="2">
    <source>
        <dbReference type="EMBL" id="CDG21997.1"/>
    </source>
</evidence>
<dbReference type="Gene3D" id="3.30.70.100">
    <property type="match status" value="1"/>
</dbReference>
<name>A0A068R3Z0_9GAMM</name>
<dbReference type="KEGG" id="xpo:XPG1_2342"/>
<feature type="region of interest" description="Disordered" evidence="1">
    <location>
        <begin position="43"/>
        <end position="64"/>
    </location>
</feature>
<dbReference type="Proteomes" id="UP000032735">
    <property type="component" value="Chromosome"/>
</dbReference>
<dbReference type="EMBL" id="FO704551">
    <property type="protein sequence ID" value="CDG21997.1"/>
    <property type="molecule type" value="Genomic_DNA"/>
</dbReference>
<dbReference type="STRING" id="1354304.XPG1_2342"/>
<sequence>MEHIDMSNFYIEEHLLRPPYIPSYAGSEKPLTVLFSFLSRSDNTPLSERSRGEGHTLDNNGNIIDDPSINPQENTLEGNPNLNFEHWGEYWRKVHGIRFIHPESDDDAKILDKLVRYDQLHRFPAGPTQTDTPPYHASADQYGKLWPTVVGHIEPYQRPSWDGVAYLNFKDASDISLVLGNERVINKILPEDKAIFRDIAPLLAIQYIIIPAASGNEPITLVKIHKRKKGTSRSDFQTWWLGSFSEEVKKVNESNKLIKRYVQLHNIGPTEEGKPFYHKYTSSIDGVSLFSFDSINDLEDYLRSRENRDLEKIEKSEGETTEYWTAIGIVLVNHINPEEASA</sequence>
<organism evidence="2 3">
    <name type="scientific">Xenorhabdus poinarii G6</name>
    <dbReference type="NCBI Taxonomy" id="1354304"/>
    <lineage>
        <taxon>Bacteria</taxon>
        <taxon>Pseudomonadati</taxon>
        <taxon>Pseudomonadota</taxon>
        <taxon>Gammaproteobacteria</taxon>
        <taxon>Enterobacterales</taxon>
        <taxon>Morganellaceae</taxon>
        <taxon>Xenorhabdus</taxon>
    </lineage>
</organism>
<proteinExistence type="predicted"/>
<evidence type="ECO:0008006" key="4">
    <source>
        <dbReference type="Google" id="ProtNLM"/>
    </source>
</evidence>
<evidence type="ECO:0000256" key="1">
    <source>
        <dbReference type="SAM" id="MobiDB-lite"/>
    </source>
</evidence>
<protein>
    <recommendedName>
        <fullName evidence="4">EthD domain-containing protein</fullName>
    </recommendedName>
</protein>
<reference evidence="2 3" key="1">
    <citation type="submission" date="2013-07" db="EMBL/GenBank/DDBJ databases">
        <authorList>
            <person name="Genoscope - CEA"/>
        </authorList>
    </citation>
    <scope>NUCLEOTIDE SEQUENCE [LARGE SCALE GENOMIC DNA]</scope>
    <source>
        <strain evidence="2 3">G6</strain>
    </source>
</reference>
<evidence type="ECO:0000313" key="3">
    <source>
        <dbReference type="Proteomes" id="UP000032735"/>
    </source>
</evidence>